<reference evidence="6" key="1">
    <citation type="submission" date="2019-12" db="EMBL/GenBank/DDBJ databases">
        <authorList>
            <person name="Cremers G."/>
        </authorList>
    </citation>
    <scope>NUCLEOTIDE SEQUENCE</scope>
    <source>
        <strain evidence="6">Vvax</strain>
    </source>
</reference>
<feature type="domain" description="Bacterial Ig-like" evidence="4">
    <location>
        <begin position="4149"/>
        <end position="4230"/>
    </location>
</feature>
<feature type="domain" description="Bacterial Ig" evidence="3">
    <location>
        <begin position="572"/>
        <end position="650"/>
    </location>
</feature>
<dbReference type="EC" id="3.4.21.-" evidence="6"/>
<feature type="compositionally biased region" description="Polar residues" evidence="2">
    <location>
        <begin position="638"/>
        <end position="651"/>
    </location>
</feature>
<feature type="compositionally biased region" description="Polar residues" evidence="2">
    <location>
        <begin position="405"/>
        <end position="414"/>
    </location>
</feature>
<feature type="domain" description="Bacterial Ig-like" evidence="4">
    <location>
        <begin position="5552"/>
        <end position="5634"/>
    </location>
</feature>
<feature type="domain" description="Bacterial Ig-like" evidence="4">
    <location>
        <begin position="5007"/>
        <end position="5094"/>
    </location>
</feature>
<feature type="compositionally biased region" description="Low complexity" evidence="2">
    <location>
        <begin position="757"/>
        <end position="771"/>
    </location>
</feature>
<feature type="domain" description="Bacterial Ig-like" evidence="4">
    <location>
        <begin position="3715"/>
        <end position="3799"/>
    </location>
</feature>
<feature type="domain" description="Bacterial Ig-like" evidence="4">
    <location>
        <begin position="1341"/>
        <end position="1424"/>
    </location>
</feature>
<keyword evidence="6" id="KW-0378">Hydrolase</keyword>
<feature type="domain" description="Bacterial Ig-like" evidence="4">
    <location>
        <begin position="3276"/>
        <end position="3367"/>
    </location>
</feature>
<proteinExistence type="predicted"/>
<feature type="region of interest" description="Disordered" evidence="2">
    <location>
        <begin position="233"/>
        <end position="261"/>
    </location>
</feature>
<feature type="region of interest" description="Disordered" evidence="2">
    <location>
        <begin position="637"/>
        <end position="669"/>
    </location>
</feature>
<keyword evidence="1" id="KW-0732">Signal</keyword>
<dbReference type="SUPFAM" id="SSF69318">
    <property type="entry name" value="Integrin alpha N-terminal domain"/>
    <property type="match status" value="1"/>
</dbReference>
<dbReference type="InterPro" id="IPR049826">
    <property type="entry name" value="Ig-like_ice"/>
</dbReference>
<feature type="domain" description="Bacterial Ig-like" evidence="4">
    <location>
        <begin position="1876"/>
        <end position="1963"/>
    </location>
</feature>
<dbReference type="Pfam" id="PF19077">
    <property type="entry name" value="Big_13"/>
    <property type="match status" value="43"/>
</dbReference>
<feature type="domain" description="Bacterial Ig-like" evidence="4">
    <location>
        <begin position="1556"/>
        <end position="1640"/>
    </location>
</feature>
<accession>A0A679J5B7</accession>
<evidence type="ECO:0000313" key="6">
    <source>
        <dbReference type="EMBL" id="CAA2101397.1"/>
    </source>
</evidence>
<evidence type="ECO:0000256" key="2">
    <source>
        <dbReference type="SAM" id="MobiDB-lite"/>
    </source>
</evidence>
<evidence type="ECO:0000259" key="4">
    <source>
        <dbReference type="Pfam" id="PF19077"/>
    </source>
</evidence>
<feature type="domain" description="Bacterial Ig-like" evidence="4">
    <location>
        <begin position="5974"/>
        <end position="6066"/>
    </location>
</feature>
<feature type="domain" description="Bacterial Ig" evidence="3">
    <location>
        <begin position="818"/>
        <end position="896"/>
    </location>
</feature>
<feature type="domain" description="Bacterial Ig-like" evidence="4">
    <location>
        <begin position="2316"/>
        <end position="2395"/>
    </location>
</feature>
<feature type="domain" description="Bacterial Ig-like" evidence="4">
    <location>
        <begin position="3394"/>
        <end position="3475"/>
    </location>
</feature>
<feature type="domain" description="Bacterial Ig-like" evidence="4">
    <location>
        <begin position="1218"/>
        <end position="1316"/>
    </location>
</feature>
<evidence type="ECO:0000259" key="3">
    <source>
        <dbReference type="Pfam" id="PF17936"/>
    </source>
</evidence>
<feature type="domain" description="Bacterial Ig" evidence="3">
    <location>
        <begin position="417"/>
        <end position="486"/>
    </location>
</feature>
<gene>
    <name evidence="6" type="primary">wprA</name>
    <name evidence="6" type="ORF">VVAX_01229</name>
</gene>
<organism evidence="6">
    <name type="scientific">Variovorax paradoxus</name>
    <dbReference type="NCBI Taxonomy" id="34073"/>
    <lineage>
        <taxon>Bacteria</taxon>
        <taxon>Pseudomonadati</taxon>
        <taxon>Pseudomonadota</taxon>
        <taxon>Betaproteobacteria</taxon>
        <taxon>Burkholderiales</taxon>
        <taxon>Comamonadaceae</taxon>
        <taxon>Variovorax</taxon>
    </lineage>
</organism>
<feature type="domain" description="Bacterial Ig-like" evidence="4">
    <location>
        <begin position="5877"/>
        <end position="5958"/>
    </location>
</feature>
<feature type="compositionally biased region" description="Polar residues" evidence="2">
    <location>
        <begin position="576"/>
        <end position="587"/>
    </location>
</feature>
<feature type="domain" description="Bacterial Ig-like" evidence="4">
    <location>
        <begin position="6090"/>
        <end position="6174"/>
    </location>
</feature>
<feature type="domain" description="Bacterial Ig-like" evidence="4">
    <location>
        <begin position="1452"/>
        <end position="1532"/>
    </location>
</feature>
<feature type="domain" description="Bacterial Ig-like" evidence="4">
    <location>
        <begin position="3500"/>
        <end position="3583"/>
    </location>
</feature>
<feature type="domain" description="Bacterial Ig-like" evidence="4">
    <location>
        <begin position="2422"/>
        <end position="2503"/>
    </location>
</feature>
<feature type="domain" description="Bacterial Ig" evidence="3">
    <location>
        <begin position="246"/>
        <end position="323"/>
    </location>
</feature>
<dbReference type="EMBL" id="LR743507">
    <property type="protein sequence ID" value="CAA2101397.1"/>
    <property type="molecule type" value="Genomic_DNA"/>
</dbReference>
<feature type="domain" description="Bacterial Ig-like" evidence="4">
    <location>
        <begin position="4474"/>
        <end position="4554"/>
    </location>
</feature>
<dbReference type="Gene3D" id="2.60.40.10">
    <property type="entry name" value="Immunoglobulins"/>
    <property type="match status" value="62"/>
</dbReference>
<evidence type="ECO:0000256" key="1">
    <source>
        <dbReference type="ARBA" id="ARBA00022729"/>
    </source>
</evidence>
<name>A0A679J5B7_VARPD</name>
<feature type="domain" description="Bacterial Ig" evidence="3">
    <location>
        <begin position="328"/>
        <end position="405"/>
    </location>
</feature>
<feature type="domain" description="Bacterial Ig-like" evidence="4">
    <location>
        <begin position="2191"/>
        <end position="2287"/>
    </location>
</feature>
<feature type="domain" description="Bacterial Ig-like" evidence="4">
    <location>
        <begin position="5444"/>
        <end position="5526"/>
    </location>
</feature>
<feature type="domain" description="Bacterial Ig-like" evidence="4">
    <location>
        <begin position="5228"/>
        <end position="5310"/>
    </location>
</feature>
<evidence type="ECO:0000259" key="5">
    <source>
        <dbReference type="Pfam" id="PF22783"/>
    </source>
</evidence>
<dbReference type="NCBIfam" id="NF033677">
    <property type="entry name" value="biofilm_BapA_N"/>
    <property type="match status" value="1"/>
</dbReference>
<feature type="domain" description="Biofilm-associated protein BapA-like prefix-like" evidence="5">
    <location>
        <begin position="1"/>
        <end position="125"/>
    </location>
</feature>
<feature type="domain" description="Bacterial Ig-like" evidence="4">
    <location>
        <begin position="4896"/>
        <end position="4986"/>
    </location>
</feature>
<dbReference type="InterPro" id="IPR041498">
    <property type="entry name" value="Big_6"/>
</dbReference>
<dbReference type="NCBIfam" id="NF012196">
    <property type="entry name" value="Ig_like_ice"/>
    <property type="match status" value="1"/>
</dbReference>
<feature type="domain" description="Bacterial Ig" evidence="3">
    <location>
        <begin position="490"/>
        <end position="568"/>
    </location>
</feature>
<feature type="domain" description="Bacterial Ig-like" evidence="4">
    <location>
        <begin position="1991"/>
        <end position="2071"/>
    </location>
</feature>
<feature type="domain" description="Bacterial Ig-like" evidence="4">
    <location>
        <begin position="5120"/>
        <end position="5202"/>
    </location>
</feature>
<dbReference type="InterPro" id="IPR013517">
    <property type="entry name" value="FG-GAP"/>
</dbReference>
<dbReference type="NCBIfam" id="NF033510">
    <property type="entry name" value="Ca_tandemer"/>
    <property type="match status" value="14"/>
</dbReference>
<feature type="domain" description="Bacterial Ig-like" evidence="4">
    <location>
        <begin position="3600"/>
        <end position="3691"/>
    </location>
</feature>
<feature type="domain" description="Bacterial Ig-like" evidence="4">
    <location>
        <begin position="3067"/>
        <end position="3151"/>
    </location>
</feature>
<dbReference type="Pfam" id="PF17936">
    <property type="entry name" value="Big_6"/>
    <property type="match status" value="9"/>
</dbReference>
<feature type="domain" description="Bacterial Ig" evidence="3">
    <location>
        <begin position="736"/>
        <end position="814"/>
    </location>
</feature>
<feature type="domain" description="Bacterial Ig-like" evidence="4">
    <location>
        <begin position="3934"/>
        <end position="4015"/>
    </location>
</feature>
<feature type="domain" description="Bacterial Ig-like" evidence="4">
    <location>
        <begin position="4680"/>
        <end position="4770"/>
    </location>
</feature>
<dbReference type="InterPro" id="IPR044016">
    <property type="entry name" value="Big_13"/>
</dbReference>
<feature type="domain" description="Bacterial Ig-like" evidence="4">
    <location>
        <begin position="4359"/>
        <end position="4446"/>
    </location>
</feature>
<feature type="domain" description="Bacterial Ig-like" evidence="4">
    <location>
        <begin position="2953"/>
        <end position="3043"/>
    </location>
</feature>
<dbReference type="InterPro" id="IPR019960">
    <property type="entry name" value="T1SS_VCA0849"/>
</dbReference>
<dbReference type="InterPro" id="IPR028994">
    <property type="entry name" value="Integrin_alpha_N"/>
</dbReference>
<sequence length="7631" mass="744212">MVSLEIIEKRGGAVNKIASASEISLTEASVVRLDLSRAQVAGMRRVGNDLVVSTTAGETITVHGFFTPAGQPRSDLVLNGEGGEWLANIGDTPGPQGELAVGYSSIDSVEPLLLQQGVDLGALPWVVGAGLAVGALASGGGGGGDGPVFGGFPPPTGPGDTTPPGAPTVRPTNGGAITGTAEPGAVVTVIDASGRVIGSATAGADGSYSITPATPPADGSVLQVVATDPAGNASPPATVVVDSTPPAAPTVKPTDGSPITGTAEPGSLVTVTDGNGHVIGSATAGADGTYSITPATVPPDGTVLHVSATDAAGNTGAETTATVDSTPPAAPVLNPTDGQPITGTAEPGAVVTLSTAGGAVIGSVTAGPDGTFSFAPVTPPAQGTVIVAVATDAAGNASAPATATVDATSPTPTVDPTDGSPITGTAEPGSVVTVTDDNGAVVGSATVAPNGAYTITPAVVPPNGTVLHVSATDAAGNTSAEATVTVDSVAPAAPVVQLTDGSPITGTAEPGSVVKVTDGNGTPIGSATAAPDGSYSIVPATVPPNGTVLHVTATDASGNTSAEATVTVDSVAPGTPTVNPTDGSPITGTAEPGSLVTVTDAGGTVIGSATAGPGGAYTIVPAVTPANGTVLHVRASDATGNTSPDATTTVDSVAPGAPTVNPTDGSPITGTAEPGAVVAVTDGGGTVIGSATAGVDGRYSITPSAPPPNGTVLHATATDAAGNTGPEGTATVDSVAPGTPTVNPTDGSPITGKAEPGATVTVTDNGGNVVGSATAGPDGSYSVVPATVPPHGTVLHVTASDAAGNASSDATVTVDSVAPAAPTVNPTDGSPITGTAEPGALVTITDGAGNVIGSVTAGPGGGYSLVPATVPPNGTVLNVTATDAAGNTSAPGTATVDSVAPVIAVAIVNDANNDGFINAAEKGPNVTVKVSLVSGAAAGDVIDVSDGTNVVSVTLGAADVANGFINVAFANPAEGGTLAVSATSRDLAGNVSAPATDSATLDTTLATPVLTVGPVTADNVVNAVEAGGTVAVSGTATGTKAGDVVTLVINGVSYSGTVDAGGQWSIAVAGSDLVADADHTVAASVVTRDAAGNTATGTDNHAYATSTAAPAIAIGTPVAGDDRVNAAEDHALVVSGTTQNVQNGQTVTVTFSDGTNSVTVTAVVAGNAWTATAADISGLTNGPVTIRADVQDLALNAATDTRTVTLDNVAPTQAAAVVTYTDNAGADQGNLAGGTVTDDTTPVLNGTLGAALGSGDVVRIYDGGVLVGTATVTGTTWTFATPALANGSTHTYTAVVADAAGNEGTPSAGFTLTVDTTAPTQVAGIGGYIDDAGTVQGTFGSGTSTDDTTPTLTGTLNAPLAAGDTVRIYDGTTFVGTATVTGGSWTFTPPALADGSTHSYTAVVADAAGNLGTPSSAIAITIDTTAPTQTATVGGYTDNVGTSQGTFGSGVPTDDTTPTLNGTLSAALGTGDVVRIYDGATLVGTATVTGTSWTFTPPALADGSTHTYTAVVTDAAGNEGTPSAGIVIDIDTTAPTQTATIGGYTDNVGTVQGSFNSGTSTDDTTPTLNGTLSAALGTGDVVRIYDGATLVGTATVTGTTWTFTPPALADGSTHSYTAVVTDAAGNQGTASAPITLTIDTTAPAQTATIGGYTDDVGTLQGSFGSGTTDDPTPTLTGTLSAALGTGDVVRIYDGTTLLGTATVTGTGWSFVPPTLAEGVAHSYTAVVADAAGNESAASPALTLTLDTTAPAQAAAIATYTDNAGAAQGDFGSGTTTDDTTPVLNGTLTAALAVGDTVRIYDGATLIGTATVTGTSWTFATPGLLNGSTHTYTAVVADAAGNEGTRSADFTLSVTTNGPSQLATVVSYTDDVGTNQGSFGSGVPTDDTTPVLNGTLSAGLAAGEFVRIYDGATLVGTATVTGTTWSFALPALANGSTHSYTAVVTDAAGNESTPSPAFALAVDTTVPVQTTTIGGYVDDVGANQGTFGSGVPTDDTTPVLTGTLGSPLAAGDVVRIYEGTTLIGTATVSGTSWSFATPVLAGGSTHTYTAVVADAAGNEGARSAGFTLTVDTTAPAQTAGIGSVTDNVGTVQGGLASGSVTDDTTPTLNGTLSGPLAAGDTVRIYDGATFLGTATVTGNAWTFSTTALANGSTHSFTAVVADAAGNLGTASPPFTLTVDTTAPVQTAAISNYTDDTGTLEGNFGSGTSTDDTTPTLNGTLSAPLGTGDVVRIYDGATLVGTATVNGASWSFTPGALANGTTHSYTAVVADVAGNESAASAPLVLTVDTTPPSQTAGVGGYIDNVGTVQGSFGSGVPTDDTTPTLSGILSAPLSTGDTVRIYDGATLVGTATVTGTGWTFTPGPLADGSTHSYTVLVADAAGNEGAASAPVVVTIDTTAPTLGAGIVSYTDNAGANQGAFPSGTPTDDTTPVLNGTLTGPLATGDTVRIYDGATLVGTATVSGTAWTFAPPALANGTTHTYTAVVADAAGNEGTPSAGFALTVDTVAPVQTVAIASYADNAGGTVGNFGSGVPTDDTTPVLNGTLSAPLGAGEVVRIYEGSTLVGTATVNGNTWSFATPVLADGSIHTYTAVVADAAGNQGTASGGFTVVVDTTPPAQTVLIASYADDAGTNQGNFGSGTTTDDIMPVLNGTLSGPIGPGDTVRIYEGATLLGTATVTGATWTFAPGALADGSTHSYTAVVTDAVGNQGTASPAFTLTVDLTPPTQSAAIVSFTDNVGIVQGASGSGSVTDDTTPVLNGTLGAALGTGDTVRIYDGATLVGTATVSGTTWTFAPPTLADGSTHTYTAVVADAAGNEGTASAGFTLTVDTTAPAQTATFIAYTDDVGTVQGTFGSGVPTDDTAPVLTGTLSAALATGDTVRIYDGATFVGTATVSGTTWSFATPVLADGSTHSYTAVVADAAGNLGAASAPLVLAVDTTAPTQTATIGGYTDDVGTNQGTFGSGTSTDDTTPTLNGTLSAALGTGDTVRIYDGATLVGTATVTGTTWTFTPPALAGGSTHTYTAVVADAAGNQGTASPAVTLTVDTTAPAQTATIGGYTDNVGASQGTFGSGTSTDDTTPTLNGTLSAALGTGDVVRIYDGATLVGTATVTGSTWTFTPGALANGSTHSYTAVVADAAGNEGTASPAVTLTIDTTPPTQTASFIGYTDDVGTVQGTFGSGVPTDDTAPVLTGTLSAALGMGDVVRIYDGATFIGTATVNGTAWSFATPVLADGSSHSYTAVIADAAGNLGTASAPLVLAVDTTAPVQTAAIGGYTDNVGTNQGTFGSGTTTDDTTPTLTGSLSAALGTGDVVRIYDGATLVGTATVTGTTWTFTPPALANGSTHSYTAVVTDAAGNEGTPSAGLSLTVDTAAPAQTASLDGYTDNTGILQGSFGSGTRTDDTTPTLNGTLSAALGTGDVVRIYDGATLVGTATVTGTTWSFTPPALADGSTHTYTAVVADAAGNQGTPSTGLVLTIDTTAPAQTATVGGYADNAGTVQGTFGSGTRTDDTTPTLNGTLSAALGAGDTVRIYDGVTFVGTATVNGTAWSFTPPALADGSTHTYTAVVTDAAGNLGTASAGLTLTVDTTAPAQTAAIASYADDVGTNQGNFGSGTTTDDTAPVLNGTLGAALGTGDVVRIYDGTTLVGTATVTGTNWTFAPGALANGSTHSYTAVVADAAGNEGTPSAGFTLTIDTTAPTQTASLDGYADNAGTVQGSFGSGTSTDDTTPTLNGTLSAALGTGDVVRVYDGTTLVGTATVTGTTWTFTPSALADGSTHTYTVVVADAAGNEGTPSTGLVLTVDTTAPTQTATVGGYTDDVGTSQGTFGSGIPTDDTTPTLNGTLSAPLAAGDTVRIYDGTTFVGTATVTGGSWTFTPPALADGSTHSYTAVVADAAGNENTASAPLVLTVDTTAPAQTATIGGYTDNVGTVQGSFGSGEPTDDTTPTLNGTLSAALGTGDVVRIYDGTTLVGTATVTGTSWTFTPPALADGSTHSYTAVVTDAAGNEGTPSAGIVIDIDTTAPAQTATIGGYTDNVGTVQGSFNSGTSTDDTTPTLNGTLSAALGTGDVVRIYDGATLVGTATVTGTTWTFTPPALADGSTHSYTAVVTDAAGNQGTASAPITLTIDTTAPAQTATIGGYTDDVGTLQGSFGSGTTDDPTPTLTGTLSAALGTGDVVRIYDGTTLLGTATVTGTGWSFVPPTLAEGVAHSYTAVVADAAGNESAASPALTLTLDTTAPAQAAAIATYTDNAGAAQGDFGSGVPTDDTTPVLNGTLRAALAAGDLVRIYDGATLIGTATVTGTSWSFATPGLPNGSTHTYTAVVADAAGNEGTRSADFTLSVTTNGPSQLATVVSYTDDVGTNQGSFGSGVPTDDTTPVLNGTLSAGLAAGEFVRIYDGATLVGTATVTGTTWSFALPALANGSTHSYTAVVTDAAGNESTPSPAFALAVDTTVPAVSAAIGGYVDDVGANQGTFGSGVPTDDTTPVLTGTLGSPLAAGDVVRIYEGTTLIGTATVSGTSWSFATPVLAGGSTHTYTAVVADAAGNEGARSAGFTLTVDTTAPAQTAVVTGYIDDVGTVQGTFGSGTSTDDTTPTLSGTLSAPLAAGDTVHIYDGATLVGTATVTGSSWIFTLGALANGSTHSYTAVVADAAGNEGAASAPLVLTIDTTAPAQTATIGGYTDDVGTNQGAFGSGTSTDDTTPTLNGTLSAALGTGDAVRIYDGATLVGTATVTGTTWTFTPPALADGSTHSYTAVVADAAGNEAAASAPLVLTVDTTAPLQTAIVGGYTDNAGTVQGSFGSGTSTDDTTPTLNGTLSAALGTGDVVRIYDGATLVGTATVTGTTWTFTPPALSDGSTHSYTAVVADAAGNQGTASAPLVLTVDTTAPAQTATIGGYTDDVGTNQGAFGSGTSTDDTTPTLNGTLSAALGTGDVVRIYDGATLVGTATVTGTTWIFTPPALANGSTHSYTAVVADAAGNENTASAPLVLAVDTTAPLQSATIGGYTDDVGANQGAFGTGTSTDDTTPTLNGTLSAALGTGDVVRIYDGATLVGTATVTGTTWTFTPPALANGSTHSYTAVVADVAGNENTASAPLVLTVDTTAPAQTATIGGYTDNVGTVQGSFGTGTSTDDTTPTLNGTLSAALATGDVVRIYDGATLVGTATVTGTNWTFTPPALADGSTHSYTAVVTDAAGNQGTASAAVVLTIDTTAPAQTATIGGYTDDVGTNQGGFGSGTSTDDTTPTLNGTLSATLGTGDTVRIYDGATLVGTATVTGSTWTFTPGALANGSTHSYTAVVADAAGNEGTASAPLVLTVDTTAPLQSATIGSYTDDVGTNQGAFGSGTSTDDPTPTLNGTLSAALGTGDVVRIYDGATLVGTATVTGTTWTFTPPALANGSTQSYTAVVADAAGNQGAASAALVLTVDTTAPVLAATIGGYTDNVGTVQGSFGSGTSTDDTTPTLTGTLGAAPAAGDVVRIYDGATLVGTATVTGTTWSFTPPALADGSTHSYTALVADAAGNEGPRSAAFTLTIDTTAPAQTAAIGGYTDDAGLLQGSFGSGTSTDDTTPVLTGTLSAALAAGDVVRIYDGATLVGTATVTGTTWTFATPALANGSTHTYTAVVADVAGNQGAPSAGLTLTVDTTPPAQTAVVASFTDDTGVLQGSFGSGTATDDTTPVLNGTLSAPLAAGDTVRIYDGATFLGTATVSGTGWTFATAVLANGSTHSFTAVVADAAGNLGTASAGFTLTIDTTPPAQTAAISSFTDNVGTIQGNLPGGSVTDDTTPVLNGTLSAALATGDTVRIYDGATYLGNATVTGTTWTFAPSALAGSGSHSYTAVVADAAGNLGTASPAFTLTVDTTPPAQTVAIGGYTDDAGLLQGSFGSGTSTDDTTPVLTGTLSAALAAGDTVRIYDGATLVGTATVTGTTWSFATPVLANGSTHTYTAVVADAAGNEGTASAPLALTVDTTPPAQTAAIAAYLDDAGTNQGSFGSGTTTDDTTPVLSGTLSAALAAGDTVRIYEGATFLGTATVTGTTWTFATPALASGSTHTYTAAIADAAGNQGTVSAGFTLTIDTTPPVQTAAIANFTDNVGIFQGNLASGTVTDDTTPVLNGTLSAALAAGDTVRIYDGATLVGTATVTGTSWTFATPVLANGTTHTYTAVVADAAGNQGTASAGFSLTVDTTPPPQTTAIASFTDDVGINIGNFGSGTATDDTTPVLNGTLSAALAAGDTVRIYDGATYLGNATVSGTGWTFATPVLANGSTHIYTAVVTDAAGNQAAASAGFTLTVDTTPPTAPIRIVSISDDTGVSATDFLTNDTTLTVNGTVGTLGTGERAQISINGTTWVDLVVVGGAWSFADARVLAGGTYTYQVRVVDAAGNIGATGSQAVTVDVTPPAQVAGVASFVDNVGAVTGTLLNGAITDDSTPVLNGTITAGVAAGDRLRIYQDGVLVQTLVLTAGQTSWTYAPPVLGFGLHTYVATLVDAAGNETTPGAAFTLTVDALATLTALATDTGVTVSGGFSNSSAVNTDLVTRDSTPLLTGTIARPLDANEVVRISLDGGLTWTTVQSTVGATTWSYATPAYAASATVAAQVRIDNTANGTHGTASTVTYTVDLVAPTLSLTAPALANAAAIDADGDRTIAAGTAVFGSATNGTAEVGTTVALINDVNHDGIYTEGVDVVLGTAVVGAGGAWSISTGLTTAVGSYHLGYVVWDAAGNQSRMTSTTQVDVVPVLDHLPAAAGSHGTSNSTGFGGAMAINLQGNWSFAGDQAAYNGTSRTSYVTSDLAVQVLSGGGSTSYSFFDYNMDGILDIIGTDNNAALNSTPLWTGALGLGYAPTSVGTGLTGVSYGGVAVIDMDGDGFLDAIVGDGAADSASFIKNTAGILGTYGNSTGLVPPAAGIANLQTGREVSGVDLNNDGRVDLALHSTTTTTLGNNNDFTLTLLTNNGKTGINGANWTESQAINDVFATNANTLNSTDPVSLTWADFNNDGWLDLYVNSSRAGTASRVYLNNAGTLSTTGIAVANDTLAGDASVAVDWNGDGRMDAIELDYATGVANLYTNSGNVAAGGWATRQLASLGANNINSIAAADYDWDGDVDLLVGMNGSTATQLVANTNQVKDGTALHLRILNAQGYNVYFGNTVQVFNAQGTLVATQILNPQSGSWGNDSSGIVNVFGLDPTQTYTVKLLANSNGASSTFSWTVTPGEATSAQVLSTTDTAVLLPNVMTGTGYNDVYVVNNVLGGSGVYNGGGGWSTPLLPGETKTWSATGGMDIVDFRNAVAGVGVDLTTNLVTGWGVLGTVNNVEGVRGSALADSFVGSVEDNMFEGRGGNDVYFLGGPLGVSGGNDRLVYNLLNTADRATGGNGSDVANGFTLGSMANAASTDADLIDMGGLLAGYTGTAHVYFDAASGSYVLDPSSAGLLNYIHVTNVGGNTVISVDLNGTGNFSTPLLTLTGVTTSLETLLGNGQLLVGNAGSTGIQSLASFAESQDTAEPAAAAKTAVAAVADTGHTTEPAATAQTVDLAANGQQGHETLLYKLLSAASATGGNGFDEVNGFKVGAFESSADADRIDLSALLTDHAAHSGDPIGNYLQLTQSNGNTVLSIDRDGAGGAHAMTPLLSLNGVSVDLATLLANHQLVVV</sequence>
<dbReference type="GO" id="GO:0008233">
    <property type="term" value="F:peptidase activity"/>
    <property type="evidence" value="ECO:0007669"/>
    <property type="project" value="UniProtKB-KW"/>
</dbReference>
<feature type="domain" description="Bacterial Ig" evidence="3">
    <location>
        <begin position="654"/>
        <end position="732"/>
    </location>
</feature>
<dbReference type="NCBIfam" id="TIGR03661">
    <property type="entry name" value="T1SS_VCA0849"/>
    <property type="match status" value="1"/>
</dbReference>
<feature type="domain" description="Bacterial Ig-like" evidence="4">
    <location>
        <begin position="4039"/>
        <end position="4123"/>
    </location>
</feature>
<feature type="domain" description="Bacterial Ig-like" evidence="4">
    <location>
        <begin position="6291"/>
        <end position="6383"/>
    </location>
</feature>
<feature type="domain" description="Bacterial Ig-like" evidence="4">
    <location>
        <begin position="6200"/>
        <end position="6282"/>
    </location>
</feature>
<dbReference type="Pfam" id="PF13517">
    <property type="entry name" value="FG-GAP_3"/>
    <property type="match status" value="1"/>
</dbReference>
<feature type="domain" description="Bacterial Ig-like" evidence="4">
    <location>
        <begin position="2095"/>
        <end position="2179"/>
    </location>
</feature>
<feature type="domain" description="Bacterial Ig-like" evidence="4">
    <location>
        <begin position="4795"/>
        <end position="4878"/>
    </location>
</feature>
<feature type="domain" description="Bacterial Ig-like" evidence="4">
    <location>
        <begin position="2636"/>
        <end position="2718"/>
    </location>
</feature>
<feature type="region of interest" description="Disordered" evidence="2">
    <location>
        <begin position="401"/>
        <end position="428"/>
    </location>
</feature>
<feature type="domain" description="Bacterial Ig-like" evidence="4">
    <location>
        <begin position="1666"/>
        <end position="1747"/>
    </location>
</feature>
<feature type="domain" description="Bacterial Ig" evidence="3">
    <location>
        <begin position="164"/>
        <end position="241"/>
    </location>
</feature>
<feature type="region of interest" description="Disordered" evidence="2">
    <location>
        <begin position="570"/>
        <end position="589"/>
    </location>
</feature>
<protein>
    <submittedName>
        <fullName evidence="6">Cell wall-associated protease</fullName>
        <ecNumber evidence="6">3.4.21.-</ecNumber>
    </submittedName>
</protein>
<dbReference type="InterPro" id="IPR048051">
    <property type="entry name" value="BapA-like_prefix-like"/>
</dbReference>
<feature type="domain" description="Bacterial Ig-like" evidence="4">
    <location>
        <begin position="2740"/>
        <end position="2827"/>
    </location>
</feature>
<feature type="domain" description="Bacterial Ig-like" evidence="4">
    <location>
        <begin position="4579"/>
        <end position="4662"/>
    </location>
</feature>
<feature type="domain" description="Bacterial Ig-like" evidence="4">
    <location>
        <begin position="3828"/>
        <end position="3907"/>
    </location>
</feature>
<dbReference type="InterPro" id="IPR013783">
    <property type="entry name" value="Ig-like_fold"/>
</dbReference>
<feature type="domain" description="Bacterial Ig-like" evidence="4">
    <location>
        <begin position="2532"/>
        <end position="2611"/>
    </location>
</feature>
<dbReference type="RefSeq" id="WP_339088931.1">
    <property type="nucleotide sequence ID" value="NZ_LR743507.1"/>
</dbReference>
<dbReference type="GO" id="GO:0006508">
    <property type="term" value="P:proteolysis"/>
    <property type="evidence" value="ECO:0007669"/>
    <property type="project" value="UniProtKB-KW"/>
</dbReference>
<feature type="domain" description="Bacterial Ig-like" evidence="4">
    <location>
        <begin position="5768"/>
        <end position="5850"/>
    </location>
</feature>
<feature type="region of interest" description="Disordered" evidence="2">
    <location>
        <begin position="693"/>
        <end position="777"/>
    </location>
</feature>
<feature type="domain" description="Bacterial Ig-like" evidence="4">
    <location>
        <begin position="5647"/>
        <end position="5742"/>
    </location>
</feature>
<keyword evidence="6" id="KW-0645">Protease</keyword>
<dbReference type="Pfam" id="PF22783">
    <property type="entry name" value="BapA_N"/>
    <property type="match status" value="1"/>
</dbReference>
<feature type="compositionally biased region" description="Polar residues" evidence="2">
    <location>
        <begin position="660"/>
        <end position="669"/>
    </location>
</feature>